<keyword evidence="1 3" id="KW-0732">Signal</keyword>
<dbReference type="EMBL" id="VIGC01000053">
    <property type="protein sequence ID" value="TQE93067.1"/>
    <property type="molecule type" value="Genomic_DNA"/>
</dbReference>
<name>A0A540V8H7_9CHLR</name>
<feature type="region of interest" description="Disordered" evidence="2">
    <location>
        <begin position="32"/>
        <end position="53"/>
    </location>
</feature>
<gene>
    <name evidence="5" type="ORF">FKZ61_22975</name>
</gene>
<dbReference type="AlphaFoldDB" id="A0A540V8H7"/>
<comment type="caution">
    <text evidence="5">The sequence shown here is derived from an EMBL/GenBank/DDBJ whole genome shotgun (WGS) entry which is preliminary data.</text>
</comment>
<dbReference type="GO" id="GO:0005886">
    <property type="term" value="C:plasma membrane"/>
    <property type="evidence" value="ECO:0007669"/>
    <property type="project" value="InterPro"/>
</dbReference>
<dbReference type="InParanoid" id="A0A540V8H7"/>
<dbReference type="FunCoup" id="A0A540V8H7">
    <property type="interactions" value="1"/>
</dbReference>
<dbReference type="InterPro" id="IPR052910">
    <property type="entry name" value="ABC-Purine-Binding"/>
</dbReference>
<reference evidence="5 6" key="1">
    <citation type="submission" date="2019-06" db="EMBL/GenBank/DDBJ databases">
        <title>Genome sequence of Litorilinea aerophila BAA-2444.</title>
        <authorList>
            <person name="Maclea K.S."/>
            <person name="Maurais E.G."/>
            <person name="Iannazzi L.C."/>
        </authorList>
    </citation>
    <scope>NUCLEOTIDE SEQUENCE [LARGE SCALE GENOMIC DNA]</scope>
    <source>
        <strain evidence="5 6">ATCC BAA-2444</strain>
    </source>
</reference>
<protein>
    <submittedName>
        <fullName evidence="5">BMP family ABC transporter substrate-binding protein</fullName>
    </submittedName>
</protein>
<dbReference type="RefSeq" id="WP_141612524.1">
    <property type="nucleotide sequence ID" value="NZ_VIGC02000053.1"/>
</dbReference>
<feature type="signal peptide" evidence="3">
    <location>
        <begin position="1"/>
        <end position="24"/>
    </location>
</feature>
<evidence type="ECO:0000313" key="6">
    <source>
        <dbReference type="Proteomes" id="UP000317371"/>
    </source>
</evidence>
<feature type="domain" description="ABC transporter substrate-binding protein PnrA-like" evidence="4">
    <location>
        <begin position="56"/>
        <end position="348"/>
    </location>
</feature>
<dbReference type="OrthoDB" id="149576at2"/>
<keyword evidence="6" id="KW-1185">Reference proteome</keyword>
<evidence type="ECO:0000259" key="4">
    <source>
        <dbReference type="Pfam" id="PF02608"/>
    </source>
</evidence>
<dbReference type="Gene3D" id="3.40.50.2300">
    <property type="match status" value="2"/>
</dbReference>
<organism evidence="5 6">
    <name type="scientific">Litorilinea aerophila</name>
    <dbReference type="NCBI Taxonomy" id="1204385"/>
    <lineage>
        <taxon>Bacteria</taxon>
        <taxon>Bacillati</taxon>
        <taxon>Chloroflexota</taxon>
        <taxon>Caldilineae</taxon>
        <taxon>Caldilineales</taxon>
        <taxon>Caldilineaceae</taxon>
        <taxon>Litorilinea</taxon>
    </lineage>
</organism>
<dbReference type="InterPro" id="IPR003760">
    <property type="entry name" value="PnrA-like"/>
</dbReference>
<feature type="compositionally biased region" description="Low complexity" evidence="2">
    <location>
        <begin position="32"/>
        <end position="50"/>
    </location>
</feature>
<evidence type="ECO:0000256" key="2">
    <source>
        <dbReference type="SAM" id="MobiDB-lite"/>
    </source>
</evidence>
<accession>A0A540V8H7</accession>
<dbReference type="InterPro" id="IPR028082">
    <property type="entry name" value="Peripla_BP_I"/>
</dbReference>
<evidence type="ECO:0000313" key="5">
    <source>
        <dbReference type="EMBL" id="TQE93067.1"/>
    </source>
</evidence>
<dbReference type="SUPFAM" id="SSF53822">
    <property type="entry name" value="Periplasmic binding protein-like I"/>
    <property type="match status" value="1"/>
</dbReference>
<proteinExistence type="predicted"/>
<sequence length="352" mass="37021">MRTRTIQWLIPALLMMLLVGCAQMATPAAQPAGQEQAAAQTETEQADTQGVESPPSIALVLIGPKDDNSWAEAAYNALQVQAEQGARTAYSESVADADVARVMREYAEEGFDIIIAHSFSYQDAVFEVAEEYPNVNFAWAGGINRTAPNVADYDQPFYEPSYLVGILAGYLSQTGSLGALYGFDIPVCHAMGEAMLAGAQTVNPDATLTVTAVGDWGDVSAAKEAALAQVDTAGVDFFLGCGEGPTLGSIEAAREAGAYATGYVGDMSELAPDVVLSSIVWNMTPIFQAISDETAAGTFNGPFYRFGVAEGALDVVINPNLADQVPAEATEALEAARQAIIAGELEVPFIPE</sequence>
<dbReference type="PANTHER" id="PTHR43208:SF1">
    <property type="entry name" value="ABC TRANSPORTER SUBSTRATE-BINDING PROTEIN"/>
    <property type="match status" value="1"/>
</dbReference>
<dbReference type="CDD" id="cd06304">
    <property type="entry name" value="PBP1_BmpA_Med_PnrA-like"/>
    <property type="match status" value="1"/>
</dbReference>
<dbReference type="PROSITE" id="PS51257">
    <property type="entry name" value="PROKAR_LIPOPROTEIN"/>
    <property type="match status" value="1"/>
</dbReference>
<dbReference type="PANTHER" id="PTHR43208">
    <property type="entry name" value="ABC TRANSPORTER SUBSTRATE-BINDING PROTEIN"/>
    <property type="match status" value="1"/>
</dbReference>
<evidence type="ECO:0000256" key="1">
    <source>
        <dbReference type="ARBA" id="ARBA00022729"/>
    </source>
</evidence>
<evidence type="ECO:0000256" key="3">
    <source>
        <dbReference type="SAM" id="SignalP"/>
    </source>
</evidence>
<dbReference type="Pfam" id="PF02608">
    <property type="entry name" value="Bmp"/>
    <property type="match status" value="1"/>
</dbReference>
<feature type="chain" id="PRO_5021902776" evidence="3">
    <location>
        <begin position="25"/>
        <end position="352"/>
    </location>
</feature>
<dbReference type="Proteomes" id="UP000317371">
    <property type="component" value="Unassembled WGS sequence"/>
</dbReference>